<reference evidence="3" key="1">
    <citation type="submission" date="2020-08" db="EMBL/GenBank/DDBJ databases">
        <authorList>
            <person name="Hu Y."/>
            <person name="Nguyen S.V."/>
            <person name="Li F."/>
            <person name="Fanning S."/>
        </authorList>
    </citation>
    <scope>NUCLEOTIDE SEQUENCE</scope>
    <source>
        <strain evidence="3">SYSU D8009</strain>
    </source>
</reference>
<dbReference type="SUPFAM" id="SSF52096">
    <property type="entry name" value="ClpP/crotonase"/>
    <property type="match status" value="1"/>
</dbReference>
<name>A0A9X0R0C2_9PROT</name>
<evidence type="ECO:0000313" key="3">
    <source>
        <dbReference type="EMBL" id="MBC4017179.1"/>
    </source>
</evidence>
<comment type="caution">
    <text evidence="3">The sequence shown here is derived from an EMBL/GenBank/DDBJ whole genome shotgun (WGS) entry which is preliminary data.</text>
</comment>
<gene>
    <name evidence="3" type="ORF">H7965_17855</name>
</gene>
<dbReference type="GO" id="GO:0003824">
    <property type="term" value="F:catalytic activity"/>
    <property type="evidence" value="ECO:0007669"/>
    <property type="project" value="InterPro"/>
</dbReference>
<dbReference type="GO" id="GO:0006635">
    <property type="term" value="P:fatty acid beta-oxidation"/>
    <property type="evidence" value="ECO:0007669"/>
    <property type="project" value="TreeGrafter"/>
</dbReference>
<dbReference type="AlphaFoldDB" id="A0A9X0R0C2"/>
<dbReference type="NCBIfam" id="NF005496">
    <property type="entry name" value="PRK07110.1"/>
    <property type="match status" value="1"/>
</dbReference>
<dbReference type="PROSITE" id="PS00166">
    <property type="entry name" value="ENOYL_COA_HYDRATASE"/>
    <property type="match status" value="1"/>
</dbReference>
<comment type="similarity">
    <text evidence="1 2">Belongs to the enoyl-CoA hydratase/isomerase family.</text>
</comment>
<dbReference type="InterPro" id="IPR001753">
    <property type="entry name" value="Enoyl-CoA_hydra/iso"/>
</dbReference>
<dbReference type="Pfam" id="PF00378">
    <property type="entry name" value="ECH_1"/>
    <property type="match status" value="1"/>
</dbReference>
<dbReference type="Gene3D" id="3.90.226.10">
    <property type="entry name" value="2-enoyl-CoA Hydratase, Chain A, domain 1"/>
    <property type="match status" value="1"/>
</dbReference>
<evidence type="ECO:0000313" key="4">
    <source>
        <dbReference type="Proteomes" id="UP000600101"/>
    </source>
</evidence>
<dbReference type="PANTHER" id="PTHR11941:SF133">
    <property type="entry name" value="1,2-EPOXYPHENYLACETYL-COA ISOMERASE"/>
    <property type="match status" value="1"/>
</dbReference>
<keyword evidence="4" id="KW-1185">Reference proteome</keyword>
<evidence type="ECO:0000256" key="1">
    <source>
        <dbReference type="ARBA" id="ARBA00005254"/>
    </source>
</evidence>
<accession>A0A9X0R0C2</accession>
<evidence type="ECO:0000256" key="2">
    <source>
        <dbReference type="RuleBase" id="RU003707"/>
    </source>
</evidence>
<sequence length="248" mass="26565">MSDVVHLTFPEDGVAVVELADRTHSNTFSQALVAGLIASFATIAASPALRAVVVHGYGSIFCPGGTRDELLGIFEGRIKFDDLPLYRLFLDCPVPVIAAMQGHALGGGLAMGLFADMVILAEESLYSANFMKYGFTPGMGATLVLPARFGSLLANEMMFSAASYHGGELARRGTGCRVLKRAEVIPAARKLAREIADKPVVSVRMLKAHLAAPLREALPHSVAAELEMHRTTFVQPVVRQRIEALFGS</sequence>
<dbReference type="Proteomes" id="UP000600101">
    <property type="component" value="Unassembled WGS sequence"/>
</dbReference>
<dbReference type="CDD" id="cd06558">
    <property type="entry name" value="crotonase-like"/>
    <property type="match status" value="1"/>
</dbReference>
<dbReference type="InterPro" id="IPR018376">
    <property type="entry name" value="Enoyl-CoA_hyd/isom_CS"/>
</dbReference>
<dbReference type="Gene3D" id="6.20.390.20">
    <property type="match status" value="1"/>
</dbReference>
<protein>
    <submittedName>
        <fullName evidence="3">Enoyl-CoA hydratase/isomerase family protein</fullName>
    </submittedName>
</protein>
<dbReference type="RefSeq" id="WP_186771947.1">
    <property type="nucleotide sequence ID" value="NZ_JACOMF010000024.1"/>
</dbReference>
<dbReference type="PANTHER" id="PTHR11941">
    <property type="entry name" value="ENOYL-COA HYDRATASE-RELATED"/>
    <property type="match status" value="1"/>
</dbReference>
<dbReference type="EMBL" id="JACOMF010000024">
    <property type="protein sequence ID" value="MBC4017179.1"/>
    <property type="molecule type" value="Genomic_DNA"/>
</dbReference>
<proteinExistence type="inferred from homology"/>
<dbReference type="InterPro" id="IPR029045">
    <property type="entry name" value="ClpP/crotonase-like_dom_sf"/>
</dbReference>
<organism evidence="3 4">
    <name type="scientific">Siccirubricoccus deserti</name>
    <dbReference type="NCBI Taxonomy" id="2013562"/>
    <lineage>
        <taxon>Bacteria</taxon>
        <taxon>Pseudomonadati</taxon>
        <taxon>Pseudomonadota</taxon>
        <taxon>Alphaproteobacteria</taxon>
        <taxon>Acetobacterales</taxon>
        <taxon>Roseomonadaceae</taxon>
        <taxon>Siccirubricoccus</taxon>
    </lineage>
</organism>